<dbReference type="OrthoDB" id="5132116at2759"/>
<evidence type="ECO:0000313" key="2">
    <source>
        <dbReference type="EMBL" id="TNN87198.1"/>
    </source>
</evidence>
<name>A0A4Z2JC45_9TELE</name>
<dbReference type="InterPro" id="IPR004000">
    <property type="entry name" value="Actin"/>
</dbReference>
<accession>A0A4Z2JC45</accession>
<sequence>MKCSHRLESAGIHETAYNSIMKCDIDIRKDLYANNVLSGGTSQNYSSTKTNSSSILGLFLLLASPGPSRFSHEPLLTASYSISSPSSTPFKLPVAPSHVMRSSRTDHSPPPHVMRFSLSRRDPSGSSSLTRRLIEVERDQELSHVRLRPPPVSRFITIKLSCSRHGQVWAFARGNAKNLAKYKHFSSLFENALLLKQQLV</sequence>
<protein>
    <submittedName>
        <fullName evidence="2">Actin, alpha skeletal muscle</fullName>
    </submittedName>
</protein>
<keyword evidence="3" id="KW-1185">Reference proteome</keyword>
<gene>
    <name evidence="2" type="primary">ACTS</name>
    <name evidence="2" type="ORF">EYF80_002400</name>
</gene>
<dbReference type="Gene3D" id="3.30.420.40">
    <property type="match status" value="1"/>
</dbReference>
<comment type="caution">
    <text evidence="2">The sequence shown here is derived from an EMBL/GenBank/DDBJ whole genome shotgun (WGS) entry which is preliminary data.</text>
</comment>
<dbReference type="SUPFAM" id="SSF53067">
    <property type="entry name" value="Actin-like ATPase domain"/>
    <property type="match status" value="1"/>
</dbReference>
<reference evidence="2 3" key="1">
    <citation type="submission" date="2019-03" db="EMBL/GenBank/DDBJ databases">
        <title>First draft genome of Liparis tanakae, snailfish: a comprehensive survey of snailfish specific genes.</title>
        <authorList>
            <person name="Kim W."/>
            <person name="Song I."/>
            <person name="Jeong J.-H."/>
            <person name="Kim D."/>
            <person name="Kim S."/>
            <person name="Ryu S."/>
            <person name="Song J.Y."/>
            <person name="Lee S.K."/>
        </authorList>
    </citation>
    <scope>NUCLEOTIDE SEQUENCE [LARGE SCALE GENOMIC DNA]</scope>
    <source>
        <tissue evidence="2">Muscle</tissue>
    </source>
</reference>
<proteinExistence type="predicted"/>
<organism evidence="2 3">
    <name type="scientific">Liparis tanakae</name>
    <name type="common">Tanaka's snailfish</name>
    <dbReference type="NCBI Taxonomy" id="230148"/>
    <lineage>
        <taxon>Eukaryota</taxon>
        <taxon>Metazoa</taxon>
        <taxon>Chordata</taxon>
        <taxon>Craniata</taxon>
        <taxon>Vertebrata</taxon>
        <taxon>Euteleostomi</taxon>
        <taxon>Actinopterygii</taxon>
        <taxon>Neopterygii</taxon>
        <taxon>Teleostei</taxon>
        <taxon>Neoteleostei</taxon>
        <taxon>Acanthomorphata</taxon>
        <taxon>Eupercaria</taxon>
        <taxon>Perciformes</taxon>
        <taxon>Cottioidei</taxon>
        <taxon>Cottales</taxon>
        <taxon>Liparidae</taxon>
        <taxon>Liparis</taxon>
    </lineage>
</organism>
<feature type="region of interest" description="Disordered" evidence="1">
    <location>
        <begin position="100"/>
        <end position="127"/>
    </location>
</feature>
<dbReference type="AlphaFoldDB" id="A0A4Z2JC45"/>
<dbReference type="EMBL" id="SRLO01000011">
    <property type="protein sequence ID" value="TNN87198.1"/>
    <property type="molecule type" value="Genomic_DNA"/>
</dbReference>
<dbReference type="Pfam" id="PF00022">
    <property type="entry name" value="Actin"/>
    <property type="match status" value="1"/>
</dbReference>
<evidence type="ECO:0000256" key="1">
    <source>
        <dbReference type="SAM" id="MobiDB-lite"/>
    </source>
</evidence>
<dbReference type="Proteomes" id="UP000314294">
    <property type="component" value="Unassembled WGS sequence"/>
</dbReference>
<dbReference type="InterPro" id="IPR043129">
    <property type="entry name" value="ATPase_NBD"/>
</dbReference>
<evidence type="ECO:0000313" key="3">
    <source>
        <dbReference type="Proteomes" id="UP000314294"/>
    </source>
</evidence>